<evidence type="ECO:0000313" key="5">
    <source>
        <dbReference type="EMBL" id="HBU51977.1"/>
    </source>
</evidence>
<dbReference type="EMBL" id="DONK01000183">
    <property type="protein sequence ID" value="HBU51977.1"/>
    <property type="molecule type" value="Genomic_DNA"/>
</dbReference>
<feature type="domain" description="HTH hxlR-type" evidence="4">
    <location>
        <begin position="180"/>
        <end position="277"/>
    </location>
</feature>
<evidence type="ECO:0000256" key="1">
    <source>
        <dbReference type="ARBA" id="ARBA00023015"/>
    </source>
</evidence>
<accession>A0A358E0M6</accession>
<dbReference type="Pfam" id="PF01638">
    <property type="entry name" value="HxlR"/>
    <property type="match status" value="2"/>
</dbReference>
<keyword evidence="3" id="KW-0804">Transcription</keyword>
<evidence type="ECO:0000256" key="2">
    <source>
        <dbReference type="ARBA" id="ARBA00023125"/>
    </source>
</evidence>
<protein>
    <submittedName>
        <fullName evidence="5">Transcriptional regulator</fullName>
    </submittedName>
</protein>
<keyword evidence="2" id="KW-0238">DNA-binding</keyword>
<gene>
    <name evidence="5" type="ORF">DEB45_12020</name>
</gene>
<dbReference type="InterPro" id="IPR036388">
    <property type="entry name" value="WH-like_DNA-bd_sf"/>
</dbReference>
<feature type="domain" description="HTH hxlR-type" evidence="4">
    <location>
        <begin position="17"/>
        <end position="114"/>
    </location>
</feature>
<dbReference type="PANTHER" id="PTHR33204:SF36">
    <property type="entry name" value="TRANSCRIPTIONAL REGULATORY PROTEIN"/>
    <property type="match status" value="1"/>
</dbReference>
<dbReference type="Gene3D" id="1.10.10.10">
    <property type="entry name" value="Winged helix-like DNA-binding domain superfamily/Winged helix DNA-binding domain"/>
    <property type="match status" value="2"/>
</dbReference>
<dbReference type="InterPro" id="IPR002577">
    <property type="entry name" value="HTH_HxlR"/>
</dbReference>
<reference evidence="5 6" key="1">
    <citation type="journal article" date="2018" name="Nat. Biotechnol.">
        <title>A standardized bacterial taxonomy based on genome phylogeny substantially revises the tree of life.</title>
        <authorList>
            <person name="Parks D.H."/>
            <person name="Chuvochina M."/>
            <person name="Waite D.W."/>
            <person name="Rinke C."/>
            <person name="Skarshewski A."/>
            <person name="Chaumeil P.A."/>
            <person name="Hugenholtz P."/>
        </authorList>
    </citation>
    <scope>NUCLEOTIDE SEQUENCE [LARGE SCALE GENOMIC DNA]</scope>
    <source>
        <strain evidence="5">UBA11621</strain>
    </source>
</reference>
<dbReference type="Proteomes" id="UP000264779">
    <property type="component" value="Unassembled WGS sequence"/>
</dbReference>
<dbReference type="PROSITE" id="PS51118">
    <property type="entry name" value="HTH_HXLR"/>
    <property type="match status" value="2"/>
</dbReference>
<evidence type="ECO:0000313" key="6">
    <source>
        <dbReference type="Proteomes" id="UP000264779"/>
    </source>
</evidence>
<dbReference type="AlphaFoldDB" id="A0A358E0M6"/>
<keyword evidence="1" id="KW-0805">Transcription regulation</keyword>
<dbReference type="GO" id="GO:0003677">
    <property type="term" value="F:DNA binding"/>
    <property type="evidence" value="ECO:0007669"/>
    <property type="project" value="UniProtKB-KW"/>
</dbReference>
<name>A0A358E0M6_9ALTE</name>
<comment type="caution">
    <text evidence="5">The sequence shown here is derived from an EMBL/GenBank/DDBJ whole genome shotgun (WGS) entry which is preliminary data.</text>
</comment>
<dbReference type="PANTHER" id="PTHR33204">
    <property type="entry name" value="TRANSCRIPTIONAL REGULATOR, MARR FAMILY"/>
    <property type="match status" value="1"/>
</dbReference>
<dbReference type="InterPro" id="IPR036390">
    <property type="entry name" value="WH_DNA-bd_sf"/>
</dbReference>
<evidence type="ECO:0000259" key="4">
    <source>
        <dbReference type="PROSITE" id="PS51118"/>
    </source>
</evidence>
<dbReference type="SUPFAM" id="SSF46785">
    <property type="entry name" value="Winged helix' DNA-binding domain"/>
    <property type="match status" value="2"/>
</dbReference>
<proteinExistence type="predicted"/>
<organism evidence="5 6">
    <name type="scientific">Alteromonas australica</name>
    <dbReference type="NCBI Taxonomy" id="589873"/>
    <lineage>
        <taxon>Bacteria</taxon>
        <taxon>Pseudomonadati</taxon>
        <taxon>Pseudomonadota</taxon>
        <taxon>Gammaproteobacteria</taxon>
        <taxon>Alteromonadales</taxon>
        <taxon>Alteromonadaceae</taxon>
        <taxon>Alteromonas/Salinimonas group</taxon>
        <taxon>Alteromonas</taxon>
    </lineage>
</organism>
<sequence length="317" mass="36739">MKTENEAMSETFRTKASSINRALDQIGDKWCLVILQEIFWGIRTFNELLNASGMSRGVLSNRLKWLQKVDCLRKLVPPDNPRRPTYHLTTKSTEIYSLALMATAWENRFFAHKGIRRLVLTHQVCQQTFTPQLCCVKCDKEVQAKDVTYRPGPGFQLDDRAKKVRRRSSVETTLGPNSLNPYLNLIDIIGDRWTANVIALAYHGFKRFDQFHAELPIATNLLSDRLKYLANKDIFIPVPYQKKPVRYHYHLSEKGLAMFPFFIALLQWGDKWCSDETGAPVITNHTPCQHDLFAVVRCSHCQRDINPKEVTFEWIEH</sequence>
<evidence type="ECO:0000256" key="3">
    <source>
        <dbReference type="ARBA" id="ARBA00023163"/>
    </source>
</evidence>